<proteinExistence type="predicted"/>
<reference evidence="1" key="1">
    <citation type="submission" date="2014-09" db="EMBL/GenBank/DDBJ databases">
        <authorList>
            <person name="Magalhaes I.L.F."/>
            <person name="Oliveira U."/>
            <person name="Santos F.R."/>
            <person name="Vidigal T.H.D.A."/>
            <person name="Brescovit A.D."/>
            <person name="Santos A.J."/>
        </authorList>
    </citation>
    <scope>NUCLEOTIDE SEQUENCE</scope>
    <source>
        <tissue evidence="1">Shoot tissue taken approximately 20 cm above the soil surface</tissue>
    </source>
</reference>
<protein>
    <submittedName>
        <fullName evidence="1">Uncharacterized protein</fullName>
    </submittedName>
</protein>
<dbReference type="EMBL" id="GBRH01199263">
    <property type="protein sequence ID" value="JAD98632.1"/>
    <property type="molecule type" value="Transcribed_RNA"/>
</dbReference>
<reference evidence="1" key="2">
    <citation type="journal article" date="2015" name="Data Brief">
        <title>Shoot transcriptome of the giant reed, Arundo donax.</title>
        <authorList>
            <person name="Barrero R.A."/>
            <person name="Guerrero F.D."/>
            <person name="Moolhuijzen P."/>
            <person name="Goolsby J.A."/>
            <person name="Tidwell J."/>
            <person name="Bellgard S.E."/>
            <person name="Bellgard M.I."/>
        </authorList>
    </citation>
    <scope>NUCLEOTIDE SEQUENCE</scope>
    <source>
        <tissue evidence="1">Shoot tissue taken approximately 20 cm above the soil surface</tissue>
    </source>
</reference>
<name>A0A0A9ERK1_ARUDO</name>
<dbReference type="AlphaFoldDB" id="A0A0A9ERK1"/>
<evidence type="ECO:0000313" key="1">
    <source>
        <dbReference type="EMBL" id="JAD98632.1"/>
    </source>
</evidence>
<organism evidence="1">
    <name type="scientific">Arundo donax</name>
    <name type="common">Giant reed</name>
    <name type="synonym">Donax arundinaceus</name>
    <dbReference type="NCBI Taxonomy" id="35708"/>
    <lineage>
        <taxon>Eukaryota</taxon>
        <taxon>Viridiplantae</taxon>
        <taxon>Streptophyta</taxon>
        <taxon>Embryophyta</taxon>
        <taxon>Tracheophyta</taxon>
        <taxon>Spermatophyta</taxon>
        <taxon>Magnoliopsida</taxon>
        <taxon>Liliopsida</taxon>
        <taxon>Poales</taxon>
        <taxon>Poaceae</taxon>
        <taxon>PACMAD clade</taxon>
        <taxon>Arundinoideae</taxon>
        <taxon>Arundineae</taxon>
        <taxon>Arundo</taxon>
    </lineage>
</organism>
<accession>A0A0A9ERK1</accession>
<sequence length="50" mass="5954">MGHAQSMGQRREEFEQLKGYAHVCFWQSFNINGTKIVFRTAFFSQYLHEP</sequence>